<organism evidence="3 4">
    <name type="scientific">Adhaeribacter pallidiroseus</name>
    <dbReference type="NCBI Taxonomy" id="2072847"/>
    <lineage>
        <taxon>Bacteria</taxon>
        <taxon>Pseudomonadati</taxon>
        <taxon>Bacteroidota</taxon>
        <taxon>Cytophagia</taxon>
        <taxon>Cytophagales</taxon>
        <taxon>Hymenobacteraceae</taxon>
        <taxon>Adhaeribacter</taxon>
    </lineage>
</organism>
<dbReference type="NCBIfam" id="TIGR04183">
    <property type="entry name" value="Por_Secre_tail"/>
    <property type="match status" value="1"/>
</dbReference>
<dbReference type="SUPFAM" id="SSF63829">
    <property type="entry name" value="Calcium-dependent phosphotriesterase"/>
    <property type="match status" value="1"/>
</dbReference>
<dbReference type="InterPro" id="IPR026444">
    <property type="entry name" value="Secre_tail"/>
</dbReference>
<dbReference type="SUPFAM" id="SSF49313">
    <property type="entry name" value="Cadherin-like"/>
    <property type="match status" value="1"/>
</dbReference>
<evidence type="ECO:0000259" key="2">
    <source>
        <dbReference type="SMART" id="SM00736"/>
    </source>
</evidence>
<sequence length="2056" mass="220092">MKANFTDYIFSLSLRKQKHFTIWVLGFLLLCQSTWARGLANNFNLKNSSAANYSATFADSCTLLSTLPCSKLQMSLPLNLNFNAPVAKTLADQNKVGTGFTLALPYSGTRLPEDSAVSIPKVPGYEPAKLALVNGALQVTTHKGSGTATSNNQLNALGVQVDSRNKLQIETTLINPYNGLDSQQAGVWVGLSDKMFVQLVVSGNRVELRREVNDVSTPDDRRMTEVIPGLDTQKVRLRLLIDPASNTAEAFYSTDSVTYFNVGEVYPVKGVNITDMGLTASRVYTGILASHRHGITPVTYSFDDFAVRLPGTPIIVQAPVDQIFSGDSIVSFSAGQYADPDGQPLTYTATLIDGSPLPGWLSFASTTQTLSGKTPGTGADLTIKITAIDPSSLFITAFFKITVPPIPCPPFSILPCSRVAVGLPYSLKFDFPKANTLPEQSGLGSGFTMALPYAGTRLPEDSVASNLVAPGYEPKKLLLGNSALQLTTNKGSALTTNNNQLNTMGVGVNGRNKLQIETTLINPYNGLDSQQAGVWVGLSDKMFVQLVVSGNRIELRREVNDVSTPDDRRMTEVIPGLETQKVRLRLLIDPVSNTAEAFYSTDSVTYLNVGEAYPTKTISIANMGLNATRVYTGILASHRLGTTPVTYSFGDFNVQVISAPIQPALTFLPKQLSYTLVPGGIIEKQTTVLTANIGLPALNLTKDTTATWLNLPATQTGTLTFGPDQISSNLSPGIYKTWVAAQAEGYRPDTLVIQLTVNPPTPEFLVNFQDPNTLPPTGWLADFGQAFGPRTGTNQGINLFYGWKKRSDSTLLDLSVGGTIPGNGRNRNMPEDVRLATFIHMQADDIPGAFDGVKEEGYWEIKVPNGFYDVTVTVGDAVLNTSVAESHSITVEGVKTIRNFEPSGQPGALSRFKTAIARVTVKDSLLTITADGGINTKINAARILPVSTGPYAYWATDLQQITIRQDYAPEKTFSLELNNSSGLPEVTYKLTASYDSGVKGWLKFNASHYGTEPNINFDYSAARNLPPGTYTAIVSATTPDFTPALLTVKITVLEAESILPYVVSSTPENGATNVDINTVSIAANNLYVPEVTGLRGGVDNSTLNTSTVKLFKISETDTTAIVGVVQGTGGGDAISFSPTYALEPNTNYKLMITRAVKSNTGLPFLPYESLFTTGSFSGTAGASKLAFTKEPIASTVGKQYSSVTIGPDGKFYALRLSGTIERYQIDSLNGTLSNQELLSTLENKYGERSAIGLAFDPSSTPTNLIAWVTHSSGGLSNAGTFDGNLSRLAGPGLEDEQLVITRLPRSTKDHLVNSVAFGPDGALYISQGSNSSMGAYDRSWQQEESLLAGAILRLDLNKLPGFILPINVRTTADQSLINTAPAESVWLIDGTYNPYATNAPLTIYASGIRNAYDLVWHSNGQLYIPTNGSAAGGNTPRAVVGTRRPDGTLYNGPVIAATRGVQVQNDWLFRVNPQRPMGYFGHPNPLRGEFLAHRGYADNNLYAAGTGADPNYRGAAFDFGLNKSPNGAIEYKSNAFDGALKGKLLVCRFSGGSDIMILEPGSKVNDPAITPDKDQKYDIVNAQTGSGLFGIEGLSGFTNPLDIAEDPQTGNLYVIEFNWNNTPGKTSQITLLRPKAVTTIAPIATVTPAKITENDVADGHPGKKNTITIGNSGNGNLQVTSIALEGVDTNQFILSGIPEINATSPLIIAANTAFTFNVQFNPTASGIKTASIKINLENYPVQEVVLSGLGTTGKGGANEPALQAIVNAHGLNIVVGDDDPNTAIIHSINAKAAILGEEVAVPQFVNATAAPITVEPLAVFSDAATGGIATALGWYAGSSPTITEELFTVANDQSQTINVQATGKLVLETDNLPFGFYTRWPSLTNRQIYSKDSLNTFANAIPHHFRAYPLKNPDGTVLLDTYLMAVEGIGEDQDYQDLVFIVRNVKPYVKVPDVLGNEPDEPTTPNNTGLVLQVFPNPNPGDDIKIALQNFAPKEQITLTIYELSGRTIYSKSLTANSTGAATTQLLPQQPISRGMYLIKAQAPSGVISTKLIIDR</sequence>
<dbReference type="PANTHER" id="PTHR19328">
    <property type="entry name" value="HEDGEHOG-INTERACTING PROTEIN"/>
    <property type="match status" value="1"/>
</dbReference>
<dbReference type="GO" id="GO:0016020">
    <property type="term" value="C:membrane"/>
    <property type="evidence" value="ECO:0007669"/>
    <property type="project" value="InterPro"/>
</dbReference>
<accession>A0A369QNH7</accession>
<dbReference type="InterPro" id="IPR015919">
    <property type="entry name" value="Cadherin-like_sf"/>
</dbReference>
<evidence type="ECO:0000313" key="3">
    <source>
        <dbReference type="EMBL" id="RDC65920.1"/>
    </source>
</evidence>
<keyword evidence="3" id="KW-0378">Hydrolase</keyword>
<dbReference type="SMART" id="SM00736">
    <property type="entry name" value="CADG"/>
    <property type="match status" value="1"/>
</dbReference>
<dbReference type="InterPro" id="IPR011042">
    <property type="entry name" value="6-blade_b-propeller_TolB-like"/>
</dbReference>
<dbReference type="PANTHER" id="PTHR19328:SF75">
    <property type="entry name" value="ALDOSE SUGAR DEHYDROGENASE YLII"/>
    <property type="match status" value="1"/>
</dbReference>
<dbReference type="GO" id="GO:0016787">
    <property type="term" value="F:hydrolase activity"/>
    <property type="evidence" value="ECO:0007669"/>
    <property type="project" value="UniProtKB-KW"/>
</dbReference>
<dbReference type="EC" id="3.4.24.40" evidence="3"/>
<protein>
    <submittedName>
        <fullName evidence="3">Serralysin</fullName>
        <ecNumber evidence="3">3.4.24.40</ecNumber>
    </submittedName>
</protein>
<dbReference type="InterPro" id="IPR008979">
    <property type="entry name" value="Galactose-bd-like_sf"/>
</dbReference>
<dbReference type="Gene3D" id="2.60.120.200">
    <property type="match status" value="2"/>
</dbReference>
<reference evidence="3 4" key="1">
    <citation type="submission" date="2018-04" db="EMBL/GenBank/DDBJ databases">
        <title>Adhaeribacter sp. HMF7616 genome sequencing and assembly.</title>
        <authorList>
            <person name="Kang H."/>
            <person name="Kang J."/>
            <person name="Cha I."/>
            <person name="Kim H."/>
            <person name="Joh K."/>
        </authorList>
    </citation>
    <scope>NUCLEOTIDE SEQUENCE [LARGE SCALE GENOMIC DNA]</scope>
    <source>
        <strain evidence="3 4">HMF7616</strain>
    </source>
</reference>
<dbReference type="InterPro" id="IPR006644">
    <property type="entry name" value="Cadg"/>
</dbReference>
<dbReference type="Gene3D" id="2.60.120.430">
    <property type="entry name" value="Galactose-binding lectin"/>
    <property type="match status" value="1"/>
</dbReference>
<dbReference type="InterPro" id="IPR032812">
    <property type="entry name" value="SbsA_Ig"/>
</dbReference>
<dbReference type="Pfam" id="PF05345">
    <property type="entry name" value="He_PIG"/>
    <property type="match status" value="1"/>
</dbReference>
<dbReference type="SUPFAM" id="SSF49785">
    <property type="entry name" value="Galactose-binding domain-like"/>
    <property type="match status" value="1"/>
</dbReference>
<feature type="domain" description="Dystroglycan-type cadherin-like" evidence="2">
    <location>
        <begin position="314"/>
        <end position="410"/>
    </location>
</feature>
<dbReference type="Pfam" id="PF13205">
    <property type="entry name" value="Big_5"/>
    <property type="match status" value="1"/>
</dbReference>
<dbReference type="GO" id="GO:0005509">
    <property type="term" value="F:calcium ion binding"/>
    <property type="evidence" value="ECO:0007669"/>
    <property type="project" value="InterPro"/>
</dbReference>
<dbReference type="Gene3D" id="2.60.40.10">
    <property type="entry name" value="Immunoglobulins"/>
    <property type="match status" value="2"/>
</dbReference>
<dbReference type="OrthoDB" id="873118at2"/>
<comment type="caution">
    <text evidence="3">The sequence shown here is derived from an EMBL/GenBank/DDBJ whole genome shotgun (WGS) entry which is preliminary data.</text>
</comment>
<dbReference type="Pfam" id="PF18962">
    <property type="entry name" value="Por_Secre_tail"/>
    <property type="match status" value="1"/>
</dbReference>
<dbReference type="Proteomes" id="UP000253919">
    <property type="component" value="Unassembled WGS sequence"/>
</dbReference>
<gene>
    <name evidence="3" type="ORF">AHMF7616_04551</name>
</gene>
<dbReference type="EMBL" id="QASA01000001">
    <property type="protein sequence ID" value="RDC65920.1"/>
    <property type="molecule type" value="Genomic_DNA"/>
</dbReference>
<proteinExistence type="predicted"/>
<name>A0A369QNH7_9BACT</name>
<dbReference type="InterPro" id="IPR013783">
    <property type="entry name" value="Ig-like_fold"/>
</dbReference>
<keyword evidence="4" id="KW-1185">Reference proteome</keyword>
<dbReference type="Gene3D" id="2.120.10.30">
    <property type="entry name" value="TolB, C-terminal domain"/>
    <property type="match status" value="1"/>
</dbReference>
<dbReference type="RefSeq" id="WP_115374858.1">
    <property type="nucleotide sequence ID" value="NZ_QASA01000001.1"/>
</dbReference>
<keyword evidence="1" id="KW-0732">Signal</keyword>
<evidence type="ECO:0000256" key="1">
    <source>
        <dbReference type="ARBA" id="ARBA00022729"/>
    </source>
</evidence>
<evidence type="ECO:0000313" key="4">
    <source>
        <dbReference type="Proteomes" id="UP000253919"/>
    </source>
</evidence>